<evidence type="ECO:0000256" key="2">
    <source>
        <dbReference type="ARBA" id="ARBA00022448"/>
    </source>
</evidence>
<gene>
    <name evidence="6" type="ORF">KPL78_27035</name>
</gene>
<dbReference type="InterPro" id="IPR003439">
    <property type="entry name" value="ABC_transporter-like_ATP-bd"/>
</dbReference>
<dbReference type="Pfam" id="PF00005">
    <property type="entry name" value="ABC_tran"/>
    <property type="match status" value="1"/>
</dbReference>
<evidence type="ECO:0000259" key="5">
    <source>
        <dbReference type="PROSITE" id="PS50893"/>
    </source>
</evidence>
<dbReference type="Proteomes" id="UP001196565">
    <property type="component" value="Unassembled WGS sequence"/>
</dbReference>
<keyword evidence="4 6" id="KW-0067">ATP-binding</keyword>
<dbReference type="PANTHER" id="PTHR42788">
    <property type="entry name" value="TAURINE IMPORT ATP-BINDING PROTEIN-RELATED"/>
    <property type="match status" value="1"/>
</dbReference>
<dbReference type="GO" id="GO:0005524">
    <property type="term" value="F:ATP binding"/>
    <property type="evidence" value="ECO:0007669"/>
    <property type="project" value="UniProtKB-KW"/>
</dbReference>
<reference evidence="6 7" key="1">
    <citation type="submission" date="2021-07" db="EMBL/GenBank/DDBJ databases">
        <authorList>
            <person name="So Y."/>
        </authorList>
    </citation>
    <scope>NUCLEOTIDE SEQUENCE [LARGE SCALE GENOMIC DNA]</scope>
    <source>
        <strain evidence="6 7">HJA6</strain>
    </source>
</reference>
<comment type="caution">
    <text evidence="6">The sequence shown here is derived from an EMBL/GenBank/DDBJ whole genome shotgun (WGS) entry which is preliminary data.</text>
</comment>
<dbReference type="InterPro" id="IPR017871">
    <property type="entry name" value="ABC_transporter-like_CS"/>
</dbReference>
<comment type="similarity">
    <text evidence="1">Belongs to the ABC transporter superfamily.</text>
</comment>
<dbReference type="PROSITE" id="PS50893">
    <property type="entry name" value="ABC_TRANSPORTER_2"/>
    <property type="match status" value="1"/>
</dbReference>
<keyword evidence="3" id="KW-0547">Nucleotide-binding</keyword>
<dbReference type="PROSITE" id="PS00211">
    <property type="entry name" value="ABC_TRANSPORTER_1"/>
    <property type="match status" value="1"/>
</dbReference>
<dbReference type="EMBL" id="JAHYBZ010000012">
    <property type="protein sequence ID" value="MBW6401536.1"/>
    <property type="molecule type" value="Genomic_DNA"/>
</dbReference>
<evidence type="ECO:0000313" key="6">
    <source>
        <dbReference type="EMBL" id="MBW6401536.1"/>
    </source>
</evidence>
<organism evidence="6 7">
    <name type="scientific">Roseomonas alba</name>
    <dbReference type="NCBI Taxonomy" id="2846776"/>
    <lineage>
        <taxon>Bacteria</taxon>
        <taxon>Pseudomonadati</taxon>
        <taxon>Pseudomonadota</taxon>
        <taxon>Alphaproteobacteria</taxon>
        <taxon>Acetobacterales</taxon>
        <taxon>Roseomonadaceae</taxon>
        <taxon>Roseomonas</taxon>
    </lineage>
</organism>
<feature type="domain" description="ABC transporter" evidence="5">
    <location>
        <begin position="6"/>
        <end position="237"/>
    </location>
</feature>
<dbReference type="RefSeq" id="WP_219766276.1">
    <property type="nucleotide sequence ID" value="NZ_JAHYBZ010000012.1"/>
</dbReference>
<dbReference type="SUPFAM" id="SSF52540">
    <property type="entry name" value="P-loop containing nucleoside triphosphate hydrolases"/>
    <property type="match status" value="1"/>
</dbReference>
<dbReference type="CDD" id="cd03293">
    <property type="entry name" value="ABC_NrtD_SsuB_transporters"/>
    <property type="match status" value="1"/>
</dbReference>
<evidence type="ECO:0000256" key="3">
    <source>
        <dbReference type="ARBA" id="ARBA00022741"/>
    </source>
</evidence>
<dbReference type="PANTHER" id="PTHR42788:SF13">
    <property type="entry name" value="ALIPHATIC SULFONATES IMPORT ATP-BINDING PROTEIN SSUB"/>
    <property type="match status" value="1"/>
</dbReference>
<dbReference type="InterPro" id="IPR027417">
    <property type="entry name" value="P-loop_NTPase"/>
</dbReference>
<dbReference type="Gene3D" id="3.40.50.300">
    <property type="entry name" value="P-loop containing nucleotide triphosphate hydrolases"/>
    <property type="match status" value="1"/>
</dbReference>
<evidence type="ECO:0000256" key="4">
    <source>
        <dbReference type="ARBA" id="ARBA00022840"/>
    </source>
</evidence>
<evidence type="ECO:0000313" key="7">
    <source>
        <dbReference type="Proteomes" id="UP001196565"/>
    </source>
</evidence>
<name>A0ABS7AGV9_9PROT</name>
<keyword evidence="7" id="KW-1185">Reference proteome</keyword>
<evidence type="ECO:0000256" key="1">
    <source>
        <dbReference type="ARBA" id="ARBA00005417"/>
    </source>
</evidence>
<sequence>MAAGDIRIEAVSRIYGSRTGDVHALGPVSTVLEAGQTTAIVGPSGCGKSTLLRIIGGLDRPSAGRVVLGGQVVQEGLTGIGVVFQRDLLLDWRNVLDNVLLPAQLQKRDAAWARTRAMALLDELGIGEFALRHPWELSGGMRQRVAIARALLCEPAYLLLDEPFSALDALTRDQMGVLLQRVQGAGRTTSVLITHSIPEAVFLADRVLVMSGRPGALLDDIPVPLPRPRRLSMREEADFAALVRRIRTHFERTGVLTG</sequence>
<dbReference type="SMART" id="SM00382">
    <property type="entry name" value="AAA"/>
    <property type="match status" value="1"/>
</dbReference>
<keyword evidence="2" id="KW-0813">Transport</keyword>
<accession>A0ABS7AGV9</accession>
<proteinExistence type="inferred from homology"/>
<dbReference type="InterPro" id="IPR050166">
    <property type="entry name" value="ABC_transporter_ATP-bind"/>
</dbReference>
<dbReference type="InterPro" id="IPR003593">
    <property type="entry name" value="AAA+_ATPase"/>
</dbReference>
<protein>
    <submittedName>
        <fullName evidence="6">ABC transporter ATP-binding protein</fullName>
    </submittedName>
</protein>